<feature type="region of interest" description="Disordered" evidence="1">
    <location>
        <begin position="1"/>
        <end position="64"/>
    </location>
</feature>
<dbReference type="Gramene" id="ERN03016">
    <property type="protein sequence ID" value="ERN03016"/>
    <property type="gene ID" value="AMTR_s00207p00032440"/>
</dbReference>
<name>W1P5Y1_AMBTC</name>
<protein>
    <submittedName>
        <fullName evidence="2">Uncharacterized protein</fullName>
    </submittedName>
</protein>
<organism evidence="2 3">
    <name type="scientific">Amborella trichopoda</name>
    <dbReference type="NCBI Taxonomy" id="13333"/>
    <lineage>
        <taxon>Eukaryota</taxon>
        <taxon>Viridiplantae</taxon>
        <taxon>Streptophyta</taxon>
        <taxon>Embryophyta</taxon>
        <taxon>Tracheophyta</taxon>
        <taxon>Spermatophyta</taxon>
        <taxon>Magnoliopsida</taxon>
        <taxon>Amborellales</taxon>
        <taxon>Amborellaceae</taxon>
        <taxon>Amborella</taxon>
    </lineage>
</organism>
<evidence type="ECO:0000313" key="2">
    <source>
        <dbReference type="EMBL" id="ERN03016.1"/>
    </source>
</evidence>
<proteinExistence type="predicted"/>
<dbReference type="AlphaFoldDB" id="W1P5Y1"/>
<keyword evidence="3" id="KW-1185">Reference proteome</keyword>
<dbReference type="HOGENOM" id="CLU_2200521_0_0_1"/>
<sequence length="108" mass="11579">MNSYCSSGTKGIKKRNKASKPYQNSNGEVLRQISHSMGDPRDQMPGAIPNGPMPVQMAPSPRPSFSRCNVIKKPDCSANAASAISTSVRSRDLHQVGYSLADVAEVTD</sequence>
<dbReference type="EMBL" id="KI394426">
    <property type="protein sequence ID" value="ERN03016.1"/>
    <property type="molecule type" value="Genomic_DNA"/>
</dbReference>
<accession>W1P5Y1</accession>
<gene>
    <name evidence="2" type="ORF">AMTR_s00207p00032440</name>
</gene>
<reference evidence="3" key="1">
    <citation type="journal article" date="2013" name="Science">
        <title>The Amborella genome and the evolution of flowering plants.</title>
        <authorList>
            <consortium name="Amborella Genome Project"/>
        </authorList>
    </citation>
    <scope>NUCLEOTIDE SEQUENCE [LARGE SCALE GENOMIC DNA]</scope>
</reference>
<dbReference type="Proteomes" id="UP000017836">
    <property type="component" value="Unassembled WGS sequence"/>
</dbReference>
<evidence type="ECO:0000256" key="1">
    <source>
        <dbReference type="SAM" id="MobiDB-lite"/>
    </source>
</evidence>
<evidence type="ECO:0000313" key="3">
    <source>
        <dbReference type="Proteomes" id="UP000017836"/>
    </source>
</evidence>